<sequence>MSEIGRIRTVEFRREGVDTGKAKDIDTFDYGPNAYRQLVAWDPINQEIVSMYRYIFCQDAIQSDGSIRLSTADQFEFCQNFQTDYLNKTVELGRSVVNRNAKNCKIGLFAIWQGLGALLREYPNIKYIFGKVTIPSTYPQPARNLLIEFLQLYHLNVNQLLHPKENVRVVVDTNSTFRGGDYATEFAYLKKLLKDMEQGIPPLINTYLRTGGDDIQYFGSAYSKGFGNAIAAALLLPTASIKEKQKKQFMDSYTSTNPQRFRELDLKSLESKVSCLEQVIHFIISQKKYFLSCPLVLSKVA</sequence>
<dbReference type="PANTHER" id="PTHR37323:SF1">
    <property type="entry name" value="L-ORNITHINE N(ALPHA)-ACYLTRANSFERASE"/>
    <property type="match status" value="1"/>
</dbReference>
<evidence type="ECO:0000256" key="1">
    <source>
        <dbReference type="ARBA" id="ARBA00005189"/>
    </source>
</evidence>
<keyword evidence="3" id="KW-0808">Transferase</keyword>
<evidence type="ECO:0000256" key="3">
    <source>
        <dbReference type="ARBA" id="ARBA00022679"/>
    </source>
</evidence>
<proteinExistence type="predicted"/>
<dbReference type="RefSeq" id="WP_215607132.1">
    <property type="nucleotide sequence ID" value="NZ_JADOES010000002.1"/>
</dbReference>
<evidence type="ECO:0000313" key="7">
    <source>
        <dbReference type="Proteomes" id="UP000717364"/>
    </source>
</evidence>
<dbReference type="PANTHER" id="PTHR37323">
    <property type="entry name" value="GCN5-RELATED N-ACETYLTRANSFERASE"/>
    <property type="match status" value="1"/>
</dbReference>
<keyword evidence="7" id="KW-1185">Reference proteome</keyword>
<name>A0A947DB91_9CYAN</name>
<dbReference type="GO" id="GO:0016746">
    <property type="term" value="F:acyltransferase activity"/>
    <property type="evidence" value="ECO:0007669"/>
    <property type="project" value="UniProtKB-KW"/>
</dbReference>
<organism evidence="6 7">
    <name type="scientific">Leptothoe spongobia TAU-MAC 1115</name>
    <dbReference type="NCBI Taxonomy" id="1967444"/>
    <lineage>
        <taxon>Bacteria</taxon>
        <taxon>Bacillati</taxon>
        <taxon>Cyanobacteriota</taxon>
        <taxon>Cyanophyceae</taxon>
        <taxon>Nodosilineales</taxon>
        <taxon>Cymatolegaceae</taxon>
        <taxon>Leptothoe</taxon>
        <taxon>Leptothoe spongobia</taxon>
    </lineage>
</organism>
<keyword evidence="2" id="KW-0444">Lipid biosynthesis</keyword>
<dbReference type="AlphaFoldDB" id="A0A947DB91"/>
<keyword evidence="5" id="KW-0012">Acyltransferase</keyword>
<comment type="caution">
    <text evidence="6">The sequence shown here is derived from an EMBL/GenBank/DDBJ whole genome shotgun (WGS) entry which is preliminary data.</text>
</comment>
<evidence type="ECO:0000256" key="5">
    <source>
        <dbReference type="ARBA" id="ARBA00023315"/>
    </source>
</evidence>
<reference evidence="6" key="2">
    <citation type="journal article" date="2021" name="Mar. Drugs">
        <title>Genome Reduction and Secondary Metabolism of the Marine Sponge-Associated Cyanobacterium Leptothoe.</title>
        <authorList>
            <person name="Konstantinou D."/>
            <person name="Popin R.V."/>
            <person name="Fewer D.P."/>
            <person name="Sivonen K."/>
            <person name="Gkelis S."/>
        </authorList>
    </citation>
    <scope>NUCLEOTIDE SEQUENCE</scope>
    <source>
        <strain evidence="6">TAU-MAC 1115</strain>
    </source>
</reference>
<dbReference type="InterPro" id="IPR016181">
    <property type="entry name" value="Acyl_CoA_acyltransferase"/>
</dbReference>
<protein>
    <submittedName>
        <fullName evidence="6">GNAT family N-acetyltransferase</fullName>
    </submittedName>
</protein>
<evidence type="ECO:0000256" key="2">
    <source>
        <dbReference type="ARBA" id="ARBA00022516"/>
    </source>
</evidence>
<dbReference type="Pfam" id="PF13444">
    <property type="entry name" value="Acetyltransf_5"/>
    <property type="match status" value="1"/>
</dbReference>
<comment type="pathway">
    <text evidence="1">Lipid metabolism.</text>
</comment>
<dbReference type="Proteomes" id="UP000717364">
    <property type="component" value="Unassembled WGS sequence"/>
</dbReference>
<dbReference type="InterPro" id="IPR052351">
    <property type="entry name" value="Ornithine_N-alpha-AT"/>
</dbReference>
<accession>A0A947DB91</accession>
<dbReference type="GO" id="GO:0006629">
    <property type="term" value="P:lipid metabolic process"/>
    <property type="evidence" value="ECO:0007669"/>
    <property type="project" value="UniProtKB-KW"/>
</dbReference>
<evidence type="ECO:0000256" key="4">
    <source>
        <dbReference type="ARBA" id="ARBA00023098"/>
    </source>
</evidence>
<gene>
    <name evidence="6" type="ORF">IXB50_01315</name>
</gene>
<dbReference type="SUPFAM" id="SSF55729">
    <property type="entry name" value="Acyl-CoA N-acyltransferases (Nat)"/>
    <property type="match status" value="1"/>
</dbReference>
<keyword evidence="4" id="KW-0443">Lipid metabolism</keyword>
<reference evidence="6" key="1">
    <citation type="submission" date="2020-11" db="EMBL/GenBank/DDBJ databases">
        <authorList>
            <person name="Konstantinou D."/>
            <person name="Gkelis S."/>
            <person name="Popin R."/>
            <person name="Fewer D."/>
            <person name="Sivonen K."/>
        </authorList>
    </citation>
    <scope>NUCLEOTIDE SEQUENCE</scope>
    <source>
        <strain evidence="6">TAU-MAC 1115</strain>
    </source>
</reference>
<dbReference type="EMBL" id="JADOES010000002">
    <property type="protein sequence ID" value="MBT9314062.1"/>
    <property type="molecule type" value="Genomic_DNA"/>
</dbReference>
<evidence type="ECO:0000313" key="6">
    <source>
        <dbReference type="EMBL" id="MBT9314062.1"/>
    </source>
</evidence>